<dbReference type="PANTHER" id="PTHR15600">
    <property type="entry name" value="SACSIN"/>
    <property type="match status" value="1"/>
</dbReference>
<keyword evidence="3" id="KW-1185">Reference proteome</keyword>
<dbReference type="NCBIfam" id="NF047352">
    <property type="entry name" value="P_loop_sacsin"/>
    <property type="match status" value="2"/>
</dbReference>
<dbReference type="Pfam" id="PF25794">
    <property type="entry name" value="SACS"/>
    <property type="match status" value="2"/>
</dbReference>
<evidence type="ECO:0000313" key="2">
    <source>
        <dbReference type="EMBL" id="KAI6660973.1"/>
    </source>
</evidence>
<dbReference type="InterPro" id="IPR058210">
    <property type="entry name" value="SACS/Nov_dom"/>
</dbReference>
<evidence type="ECO:0000259" key="1">
    <source>
        <dbReference type="Pfam" id="PF25794"/>
    </source>
</evidence>
<dbReference type="PANTHER" id="PTHR15600:SF42">
    <property type="entry name" value="SACSIN"/>
    <property type="match status" value="1"/>
</dbReference>
<evidence type="ECO:0000313" key="3">
    <source>
        <dbReference type="Proteomes" id="UP001165289"/>
    </source>
</evidence>
<dbReference type="InterPro" id="IPR052972">
    <property type="entry name" value="Sacsin_chaperone_reg"/>
</dbReference>
<gene>
    <name evidence="2" type="ORF">LOD99_13696</name>
</gene>
<organism evidence="2 3">
    <name type="scientific">Oopsacas minuta</name>
    <dbReference type="NCBI Taxonomy" id="111878"/>
    <lineage>
        <taxon>Eukaryota</taxon>
        <taxon>Metazoa</taxon>
        <taxon>Porifera</taxon>
        <taxon>Hexactinellida</taxon>
        <taxon>Hexasterophora</taxon>
        <taxon>Lyssacinosida</taxon>
        <taxon>Leucopsacidae</taxon>
        <taxon>Oopsacas</taxon>
    </lineage>
</organism>
<protein>
    <submittedName>
        <fullName evidence="2">Sacsin</fullName>
    </submittedName>
</protein>
<dbReference type="Proteomes" id="UP001165289">
    <property type="component" value="Unassembled WGS sequence"/>
</dbReference>
<proteinExistence type="predicted"/>
<dbReference type="SUPFAM" id="SSF55874">
    <property type="entry name" value="ATPase domain of HSP90 chaperone/DNA topoisomerase II/histidine kinase"/>
    <property type="match status" value="2"/>
</dbReference>
<dbReference type="InterPro" id="IPR036890">
    <property type="entry name" value="HATPase_C_sf"/>
</dbReference>
<feature type="domain" description="Sacsin/Nov" evidence="1">
    <location>
        <begin position="19"/>
        <end position="246"/>
    </location>
</feature>
<accession>A0AAV7KIV5</accession>
<dbReference type="EMBL" id="JAKMXF010000022">
    <property type="protein sequence ID" value="KAI6660973.1"/>
    <property type="molecule type" value="Genomic_DNA"/>
</dbReference>
<dbReference type="GO" id="GO:0030544">
    <property type="term" value="F:Hsp70 protein binding"/>
    <property type="evidence" value="ECO:0007669"/>
    <property type="project" value="TreeGrafter"/>
</dbReference>
<sequence>MAEYRQALIGRSAGQRVPPLINVIISTLKNYPDGSQILKELLQNADDAHATEVHFLLDETQHGTEFLLHPDVAKYQGPALYAWNNAVFDDEDWEGIQNISISHKEKKLLKVGRFALGFISVYHITDFPCILSNDNALLLDPHMIIDRTGGLLIGLDQFTSDATLPNLKNHLDCFNGYFGYDGSDHYNGTIFRFPLRTGKYTTLLPDNKYDSEKVLESLFDPFKNEIENCLLFMKNLNRIRVSVKDHSGLIRQLYSVEISPNVYRERLGKQRQEIFEFVQHEKYLKFSKIFISIFPISSISQDLSTTLKLWLVVNILGLPDGVLTLTYRRLSDSYLPWVAIAVPLPYSEDIFSCLKYGNCWSLQFDKIDQIFNFIAIHLPTINLSNTTFDFTGNIFCFLPIAASSKLPFHVQGYFALSTNRRSIKWPRYDDMSDEAKWNKHLVESLSTICYAVLVYFSVSKFRSEYGVSTFIYNLWSCLPPGSEHDQLQAVLHNGALSLLQDRPLAFRTNDMKWCPLESAYFLPSPFTNCSIVHEKVCNEFLISLSQPVVEVPVNIAQVLIHYQFLRPKIQILSPNLIRQFLLNYKGKECLIDFLRDNDNVIPLLEVVLSDLNYSSQDISSTLNGIQLIPICNSDLPHAFGGSNVFISSQPQKIMKLFPGLETVFVEPEIPSHIYSSLLKLCDIKNVNLVNITDLKSRPQLFFQFLKRSMESKFVIESNVKWTPGVNNQPEKQWIKSVWEFINEESPLIEILKQHKLPIFPKQNVSSASKIDLLSLSINAMPYIKLSGVNAYSEIESMLASSGCHICYKNQFILNYSRFVMSALPKGLFPLLRLRDIRDKFISNLSNADTPTRESLINIVLNSEPTSSSDKNTLKLFPIFISISNHWIKIDNILFVIPHNSIPKDISFYPSNFLSPFHKTNVNLCALINIHPLSLDDTVLKYLLPLIVDCKNIHSQREVLTLWFFNNLHSFSRNTSNKLSTAKWLCDSTINTNSATQLKLYSPVELYDPQDKHLCRLLSTELQGIFPNAIYKDYYQMLRNLGMRSCANITNLSAMITIILRKVPTVGYSDWVNSLLHLLSQHFDKIEHDNHFWSVFTPSYFLLSSSSSQCSSYPTFLPYFTHINAFCKPQEVTLCSQADSSLIAGVTPVLIVEPNKMEKYKKIYKCMGIKTIISPELVCKQFTLIVAAVTNNDSYLSSKEVQLLVNRIYTYLGQLLSSNPDISRNIQLPKNCIFIPKLGFLCPDRFALSCDSCVFPYIISVDKQYFLSDVNLSEFFKFLKVDKCLNFQKYQSILNQLQCNHLSEDQIDLALSVIQYSHRIARHEFGGINAYYILAQNSMIYPARECIFNDLSWLQRSDLSTARPLVHSSISNQIASDFGCLPASTALVPTAQCISYTSALGCGQSEDIVARLNGILKGYRMHMDVFNELIQNSDDAGAHTVKILFDFTTHTSVSVLDPAIKDIHGPALYFYNDAMFSETDFKSILKLSSGNKLNSTDKIGRFGIGFNAVYNFTDCPSFVSDRYVQIFDPLQKYLGSFKRSSGVKFTFVDDSVTVIYKDQFKVYDKLFDCNILEKSHTNILSFGCPFVLLQVTCLIKHTVGKTLLRSKN</sequence>
<comment type="caution">
    <text evidence="2">The sequence shown here is derived from an EMBL/GenBank/DDBJ whole genome shotgun (WGS) entry which is preliminary data.</text>
</comment>
<reference evidence="2 3" key="1">
    <citation type="journal article" date="2023" name="BMC Biol.">
        <title>The compact genome of the sponge Oopsacas minuta (Hexactinellida) is lacking key metazoan core genes.</title>
        <authorList>
            <person name="Santini S."/>
            <person name="Schenkelaars Q."/>
            <person name="Jourda C."/>
            <person name="Duchesne M."/>
            <person name="Belahbib H."/>
            <person name="Rocher C."/>
            <person name="Selva M."/>
            <person name="Riesgo A."/>
            <person name="Vervoort M."/>
            <person name="Leys S.P."/>
            <person name="Kodjabachian L."/>
            <person name="Le Bivic A."/>
            <person name="Borchiellini C."/>
            <person name="Claverie J.M."/>
            <person name="Renard E."/>
        </authorList>
    </citation>
    <scope>NUCLEOTIDE SEQUENCE [LARGE SCALE GENOMIC DNA]</scope>
    <source>
        <strain evidence="2">SPO-2</strain>
    </source>
</reference>
<name>A0AAV7KIV5_9METZ</name>
<feature type="domain" description="Sacsin/Nov" evidence="1">
    <location>
        <begin position="1405"/>
        <end position="1576"/>
    </location>
</feature>